<sequence length="74" mass="8377">MLISSIPVNQQQMQTQSFVAMSMYCITLSINALPTPLNQKTIFRRKKKSKFATPCEHVALYVALKSCPYSACYL</sequence>
<keyword evidence="1" id="KW-1133">Transmembrane helix</keyword>
<dbReference type="EMBL" id="GBXM01099051">
    <property type="protein sequence ID" value="JAH09526.1"/>
    <property type="molecule type" value="Transcribed_RNA"/>
</dbReference>
<evidence type="ECO:0000313" key="2">
    <source>
        <dbReference type="EMBL" id="JAH09526.1"/>
    </source>
</evidence>
<proteinExistence type="predicted"/>
<reference evidence="2" key="2">
    <citation type="journal article" date="2015" name="Fish Shellfish Immunol.">
        <title>Early steps in the European eel (Anguilla anguilla)-Vibrio vulnificus interaction in the gills: Role of the RtxA13 toxin.</title>
        <authorList>
            <person name="Callol A."/>
            <person name="Pajuelo D."/>
            <person name="Ebbesson L."/>
            <person name="Teles M."/>
            <person name="MacKenzie S."/>
            <person name="Amaro C."/>
        </authorList>
    </citation>
    <scope>NUCLEOTIDE SEQUENCE</scope>
</reference>
<protein>
    <submittedName>
        <fullName evidence="2">Uncharacterized protein</fullName>
    </submittedName>
</protein>
<organism evidence="2">
    <name type="scientific">Anguilla anguilla</name>
    <name type="common">European freshwater eel</name>
    <name type="synonym">Muraena anguilla</name>
    <dbReference type="NCBI Taxonomy" id="7936"/>
    <lineage>
        <taxon>Eukaryota</taxon>
        <taxon>Metazoa</taxon>
        <taxon>Chordata</taxon>
        <taxon>Craniata</taxon>
        <taxon>Vertebrata</taxon>
        <taxon>Euteleostomi</taxon>
        <taxon>Actinopterygii</taxon>
        <taxon>Neopterygii</taxon>
        <taxon>Teleostei</taxon>
        <taxon>Anguilliformes</taxon>
        <taxon>Anguillidae</taxon>
        <taxon>Anguilla</taxon>
    </lineage>
</organism>
<keyword evidence="1" id="KW-0812">Transmembrane</keyword>
<dbReference type="AlphaFoldDB" id="A0A0E9PY23"/>
<feature type="transmembrane region" description="Helical" evidence="1">
    <location>
        <begin position="18"/>
        <end position="37"/>
    </location>
</feature>
<evidence type="ECO:0000256" key="1">
    <source>
        <dbReference type="SAM" id="Phobius"/>
    </source>
</evidence>
<keyword evidence="1" id="KW-0472">Membrane</keyword>
<reference evidence="2" key="1">
    <citation type="submission" date="2014-11" db="EMBL/GenBank/DDBJ databases">
        <authorList>
            <person name="Amaro Gonzalez C."/>
        </authorList>
    </citation>
    <scope>NUCLEOTIDE SEQUENCE</scope>
</reference>
<name>A0A0E9PY23_ANGAN</name>
<accession>A0A0E9PY23</accession>